<evidence type="ECO:0000313" key="2">
    <source>
        <dbReference type="EMBL" id="EDL89738.1"/>
    </source>
</evidence>
<organism evidence="2 3">
    <name type="scientific">Rattus norvegicus</name>
    <name type="common">Rat</name>
    <dbReference type="NCBI Taxonomy" id="10116"/>
    <lineage>
        <taxon>Eukaryota</taxon>
        <taxon>Metazoa</taxon>
        <taxon>Chordata</taxon>
        <taxon>Craniata</taxon>
        <taxon>Vertebrata</taxon>
        <taxon>Euteleostomi</taxon>
        <taxon>Mammalia</taxon>
        <taxon>Eutheria</taxon>
        <taxon>Euarchontoglires</taxon>
        <taxon>Glires</taxon>
        <taxon>Rodentia</taxon>
        <taxon>Myomorpha</taxon>
        <taxon>Muroidea</taxon>
        <taxon>Muridae</taxon>
        <taxon>Murinae</taxon>
        <taxon>Rattus</taxon>
    </lineage>
</organism>
<evidence type="ECO:0000313" key="4">
    <source>
        <dbReference type="RGD" id="621080"/>
    </source>
</evidence>
<evidence type="ECO:0000313" key="3">
    <source>
        <dbReference type="Proteomes" id="UP000234681"/>
    </source>
</evidence>
<dbReference type="RGD" id="621080">
    <property type="gene designation" value="Nudt1"/>
</dbReference>
<protein>
    <submittedName>
        <fullName evidence="2">Nudix (Nucleoside diphosphate linked moiety X)-type motif 1, isoform CRA_b</fullName>
    </submittedName>
</protein>
<name>A6K1S8_RAT</name>
<dbReference type="AlphaFoldDB" id="A6K1S8"/>
<proteinExistence type="predicted"/>
<dbReference type="EMBL" id="CH474012">
    <property type="protein sequence ID" value="EDL89738.1"/>
    <property type="molecule type" value="Genomic_DNA"/>
</dbReference>
<accession>A6K1S8</accession>
<sequence length="107" mass="11612">MGRPQRVKKCALSGSNWTRSPLPTCGRTTATGSHSCFRRRSSVDTSSSMVRTPSSVTPCGRWMSSNTERGLTGSSHSGCNTATASCHSKDTGRGWYFLFARCPEVEM</sequence>
<evidence type="ECO:0000256" key="1">
    <source>
        <dbReference type="SAM" id="MobiDB-lite"/>
    </source>
</evidence>
<dbReference type="Proteomes" id="UP000234681">
    <property type="component" value="Chromosome 12"/>
</dbReference>
<reference evidence="2 3" key="1">
    <citation type="submission" date="2005-07" db="EMBL/GenBank/DDBJ databases">
        <authorList>
            <person name="Mural R.J."/>
            <person name="Li P.W."/>
            <person name="Adams M.D."/>
            <person name="Amanatides P.G."/>
            <person name="Baden-Tillson H."/>
            <person name="Barnstead M."/>
            <person name="Chin S.H."/>
            <person name="Dew I."/>
            <person name="Evans C.A."/>
            <person name="Ferriera S."/>
            <person name="Flanigan M."/>
            <person name="Fosler C."/>
            <person name="Glodek A."/>
            <person name="Gu Z."/>
            <person name="Holt R.A."/>
            <person name="Jennings D."/>
            <person name="Kraft C.L."/>
            <person name="Lu F."/>
            <person name="Nguyen T."/>
            <person name="Nusskern D.R."/>
            <person name="Pfannkoch C.M."/>
            <person name="Sitter C."/>
            <person name="Sutton G.G."/>
            <person name="Venter J.C."/>
            <person name="Wang Z."/>
            <person name="Woodage T."/>
            <person name="Zheng X.H."/>
            <person name="Zhong F."/>
        </authorList>
    </citation>
    <scope>NUCLEOTIDE SEQUENCE [LARGE SCALE GENOMIC DNA]</scope>
    <source>
        <strain>BN</strain>
        <strain evidence="3">Sprague-Dawley</strain>
    </source>
</reference>
<gene>
    <name evidence="2 4" type="primary">Nudt1</name>
    <name evidence="2" type="ORF">rCG_42799</name>
</gene>
<feature type="region of interest" description="Disordered" evidence="1">
    <location>
        <begin position="47"/>
        <end position="77"/>
    </location>
</feature>